<keyword evidence="1" id="KW-0325">Glycoprotein</keyword>
<dbReference type="Proteomes" id="UP000694383">
    <property type="component" value="Unplaced"/>
</dbReference>
<reference evidence="4" key="2">
    <citation type="submission" date="2025-09" db="UniProtKB">
        <authorList>
            <consortium name="Ensembl"/>
        </authorList>
    </citation>
    <scope>IDENTIFICATION</scope>
</reference>
<dbReference type="GeneTree" id="ENSGT00940000164173"/>
<feature type="domain" description="Cadherin N-terminal" evidence="3">
    <location>
        <begin position="29"/>
        <end position="75"/>
    </location>
</feature>
<dbReference type="PROSITE" id="PS51257">
    <property type="entry name" value="PROKAR_LIPOPROTEIN"/>
    <property type="match status" value="1"/>
</dbReference>
<evidence type="ECO:0000256" key="2">
    <source>
        <dbReference type="SAM" id="Phobius"/>
    </source>
</evidence>
<protein>
    <recommendedName>
        <fullName evidence="3">Cadherin N-terminal domain-containing protein</fullName>
    </recommendedName>
</protein>
<dbReference type="AlphaFoldDB" id="A0A8C7WTQ5"/>
<evidence type="ECO:0000259" key="3">
    <source>
        <dbReference type="Pfam" id="PF08266"/>
    </source>
</evidence>
<dbReference type="Pfam" id="PF08266">
    <property type="entry name" value="Cadherin_2"/>
    <property type="match status" value="1"/>
</dbReference>
<reference evidence="4" key="1">
    <citation type="submission" date="2025-08" db="UniProtKB">
        <authorList>
            <consortium name="Ensembl"/>
        </authorList>
    </citation>
    <scope>IDENTIFICATION</scope>
</reference>
<dbReference type="InterPro" id="IPR013164">
    <property type="entry name" value="Cadherin_N"/>
</dbReference>
<feature type="transmembrane region" description="Helical" evidence="2">
    <location>
        <begin position="12"/>
        <end position="32"/>
    </location>
</feature>
<keyword evidence="2" id="KW-1133">Transmembrane helix</keyword>
<dbReference type="Ensembl" id="ENSOSIT00000003344.1">
    <property type="protein sequence ID" value="ENSOSIP00000003108.1"/>
    <property type="gene ID" value="ENSOSIG00000002017.1"/>
</dbReference>
<evidence type="ECO:0000313" key="5">
    <source>
        <dbReference type="Proteomes" id="UP000694383"/>
    </source>
</evidence>
<keyword evidence="2" id="KW-0812">Transmembrane</keyword>
<accession>A0A8C7WTQ5</accession>
<name>A0A8C7WTQ5_9TELE</name>
<organism evidence="4 5">
    <name type="scientific">Oryzias sinensis</name>
    <name type="common">Chinese medaka</name>
    <dbReference type="NCBI Taxonomy" id="183150"/>
    <lineage>
        <taxon>Eukaryota</taxon>
        <taxon>Metazoa</taxon>
        <taxon>Chordata</taxon>
        <taxon>Craniata</taxon>
        <taxon>Vertebrata</taxon>
        <taxon>Euteleostomi</taxon>
        <taxon>Actinopterygii</taxon>
        <taxon>Neopterygii</taxon>
        <taxon>Teleostei</taxon>
        <taxon>Neoteleostei</taxon>
        <taxon>Acanthomorphata</taxon>
        <taxon>Ovalentaria</taxon>
        <taxon>Atherinomorphae</taxon>
        <taxon>Beloniformes</taxon>
        <taxon>Adrianichthyidae</taxon>
        <taxon>Oryziinae</taxon>
        <taxon>Oryzias</taxon>
    </lineage>
</organism>
<dbReference type="Gene3D" id="2.60.40.60">
    <property type="entry name" value="Cadherins"/>
    <property type="match status" value="1"/>
</dbReference>
<sequence>MLFPDRSSTLWIYYVVALLGCFWEVVSGQLSYSVSEEANLGTVVGNVAKDLNLNLQDLQSRMFQIVPGSKRKYFE</sequence>
<evidence type="ECO:0000256" key="1">
    <source>
        <dbReference type="ARBA" id="ARBA00023180"/>
    </source>
</evidence>
<proteinExistence type="predicted"/>
<evidence type="ECO:0000313" key="4">
    <source>
        <dbReference type="Ensembl" id="ENSOSIP00000003108.1"/>
    </source>
</evidence>
<keyword evidence="5" id="KW-1185">Reference proteome</keyword>
<keyword evidence="2" id="KW-0472">Membrane</keyword>